<protein>
    <submittedName>
        <fullName evidence="2">MAPEG family protein</fullName>
    </submittedName>
</protein>
<reference evidence="2 3" key="1">
    <citation type="submission" date="2021-06" db="EMBL/GenBank/DDBJ databases">
        <title>Falsochrobactrum tianjin sp.nov., a new petroleum-degrading bacteria isolated from oily soils.</title>
        <authorList>
            <person name="Chen G."/>
            <person name="Chen H."/>
            <person name="Tian J."/>
            <person name="Qing J."/>
            <person name="Zhong L."/>
            <person name="Ma W."/>
            <person name="Song Y."/>
            <person name="Cui X."/>
            <person name="Yan B."/>
        </authorList>
    </citation>
    <scope>NUCLEOTIDE SEQUENCE [LARGE SCALE GENOMIC DNA]</scope>
    <source>
        <strain evidence="2 3">TDYN1</strain>
    </source>
</reference>
<dbReference type="AlphaFoldDB" id="A0A949PKJ7"/>
<dbReference type="GO" id="GO:0016020">
    <property type="term" value="C:membrane"/>
    <property type="evidence" value="ECO:0007669"/>
    <property type="project" value="InterPro"/>
</dbReference>
<keyword evidence="3" id="KW-1185">Reference proteome</keyword>
<evidence type="ECO:0000313" key="3">
    <source>
        <dbReference type="Proteomes" id="UP000752297"/>
    </source>
</evidence>
<dbReference type="EMBL" id="JAHRVA010000001">
    <property type="protein sequence ID" value="MBV2141970.1"/>
    <property type="molecule type" value="Genomic_DNA"/>
</dbReference>
<dbReference type="PANTHER" id="PTHR35371:SF1">
    <property type="entry name" value="BLR7753 PROTEIN"/>
    <property type="match status" value="1"/>
</dbReference>
<keyword evidence="1" id="KW-0812">Transmembrane</keyword>
<feature type="transmembrane region" description="Helical" evidence="1">
    <location>
        <begin position="124"/>
        <end position="142"/>
    </location>
</feature>
<feature type="transmembrane region" description="Helical" evidence="1">
    <location>
        <begin position="96"/>
        <end position="117"/>
    </location>
</feature>
<comment type="caution">
    <text evidence="2">The sequence shown here is derived from an EMBL/GenBank/DDBJ whole genome shotgun (WGS) entry which is preliminary data.</text>
</comment>
<sequence length="143" mass="15440">MEPTIFSASPFLPIIGWSVVLLVAHILLQGMTATRELGSTWNAGPRDEGLKPTGPLAGRAERASANFRETYPAFIALALALALKGSAADWDGASGWGLYGAWLWFACRIVYIPLYLTGIPYIRSLVWIGALAGLVLMFIALVF</sequence>
<dbReference type="InterPro" id="IPR001129">
    <property type="entry name" value="Membr-assoc_MAPEG"/>
</dbReference>
<keyword evidence="1" id="KW-0472">Membrane</keyword>
<feature type="transmembrane region" description="Helical" evidence="1">
    <location>
        <begin position="6"/>
        <end position="28"/>
    </location>
</feature>
<proteinExistence type="predicted"/>
<evidence type="ECO:0000313" key="2">
    <source>
        <dbReference type="EMBL" id="MBV2141970.1"/>
    </source>
</evidence>
<dbReference type="RefSeq" id="WP_217675999.1">
    <property type="nucleotide sequence ID" value="NZ_JAHRVA010000001.1"/>
</dbReference>
<keyword evidence="1" id="KW-1133">Transmembrane helix</keyword>
<name>A0A949PKJ7_9HYPH</name>
<dbReference type="PANTHER" id="PTHR35371">
    <property type="entry name" value="INNER MEMBRANE PROTEIN"/>
    <property type="match status" value="1"/>
</dbReference>
<dbReference type="Pfam" id="PF01124">
    <property type="entry name" value="MAPEG"/>
    <property type="match status" value="1"/>
</dbReference>
<gene>
    <name evidence="2" type="ORF">KUG47_00480</name>
</gene>
<accession>A0A949PKJ7</accession>
<evidence type="ECO:0000256" key="1">
    <source>
        <dbReference type="SAM" id="Phobius"/>
    </source>
</evidence>
<dbReference type="Proteomes" id="UP000752297">
    <property type="component" value="Unassembled WGS sequence"/>
</dbReference>
<organism evidence="2 3">
    <name type="scientific">Falsochrobactrum tianjinense</name>
    <dbReference type="NCBI Taxonomy" id="2706015"/>
    <lineage>
        <taxon>Bacteria</taxon>
        <taxon>Pseudomonadati</taxon>
        <taxon>Pseudomonadota</taxon>
        <taxon>Alphaproteobacteria</taxon>
        <taxon>Hyphomicrobiales</taxon>
        <taxon>Brucellaceae</taxon>
        <taxon>Falsochrobactrum</taxon>
    </lineage>
</organism>